<evidence type="ECO:0000256" key="4">
    <source>
        <dbReference type="SAM" id="MobiDB-lite"/>
    </source>
</evidence>
<evidence type="ECO:0000313" key="6">
    <source>
        <dbReference type="Proteomes" id="UP000319263"/>
    </source>
</evidence>
<dbReference type="InterPro" id="IPR006059">
    <property type="entry name" value="SBP"/>
</dbReference>
<protein>
    <submittedName>
        <fullName evidence="5">ABC transporter substrate-binding protein</fullName>
    </submittedName>
</protein>
<dbReference type="AlphaFoldDB" id="A0A516PW16"/>
<name>A0A516PW16_9ACTN</name>
<dbReference type="PANTHER" id="PTHR43649:SF12">
    <property type="entry name" value="DIACETYLCHITOBIOSE BINDING PROTEIN DASA"/>
    <property type="match status" value="1"/>
</dbReference>
<dbReference type="PANTHER" id="PTHR43649">
    <property type="entry name" value="ARABINOSE-BINDING PROTEIN-RELATED"/>
    <property type="match status" value="1"/>
</dbReference>
<feature type="region of interest" description="Disordered" evidence="4">
    <location>
        <begin position="1"/>
        <end position="24"/>
    </location>
</feature>
<evidence type="ECO:0000313" key="5">
    <source>
        <dbReference type="EMBL" id="QDP95377.1"/>
    </source>
</evidence>
<keyword evidence="2" id="KW-0813">Transport</keyword>
<comment type="similarity">
    <text evidence="1">Belongs to the bacterial solute-binding protein 1 family.</text>
</comment>
<proteinExistence type="inferred from homology"/>
<keyword evidence="3" id="KW-0732">Signal</keyword>
<reference evidence="5 6" key="1">
    <citation type="submission" date="2019-07" db="EMBL/GenBank/DDBJ databases">
        <title>Microlunatus dokdonensis sp. nov. isolated from the rhizospheric soil of the wild plant Elymus tsukushiensis.</title>
        <authorList>
            <person name="Ghim S.-Y."/>
            <person name="Hwang Y.-J."/>
            <person name="Son J.-S."/>
            <person name="Shin J.-H."/>
        </authorList>
    </citation>
    <scope>NUCLEOTIDE SEQUENCE [LARGE SCALE GENOMIC DNA]</scope>
    <source>
        <strain evidence="5 6">KUDC0627</strain>
    </source>
</reference>
<evidence type="ECO:0000256" key="2">
    <source>
        <dbReference type="ARBA" id="ARBA00022448"/>
    </source>
</evidence>
<evidence type="ECO:0000256" key="3">
    <source>
        <dbReference type="ARBA" id="ARBA00022729"/>
    </source>
</evidence>
<accession>A0A516PW16</accession>
<dbReference type="InterPro" id="IPR050490">
    <property type="entry name" value="Bact_solute-bd_prot1"/>
</dbReference>
<dbReference type="GO" id="GO:0055085">
    <property type="term" value="P:transmembrane transport"/>
    <property type="evidence" value="ECO:0007669"/>
    <property type="project" value="InterPro"/>
</dbReference>
<dbReference type="PROSITE" id="PS01037">
    <property type="entry name" value="SBP_BACTERIAL_1"/>
    <property type="match status" value="1"/>
</dbReference>
<gene>
    <name evidence="5" type="ORF">FOE78_05120</name>
</gene>
<dbReference type="Proteomes" id="UP000319263">
    <property type="component" value="Chromosome"/>
</dbReference>
<dbReference type="OrthoDB" id="358201at2"/>
<dbReference type="CDD" id="cd14748">
    <property type="entry name" value="PBP2_UgpB"/>
    <property type="match status" value="1"/>
</dbReference>
<dbReference type="Pfam" id="PF01547">
    <property type="entry name" value="SBP_bac_1"/>
    <property type="match status" value="1"/>
</dbReference>
<dbReference type="SUPFAM" id="SSF53850">
    <property type="entry name" value="Periplasmic binding protein-like II"/>
    <property type="match status" value="1"/>
</dbReference>
<dbReference type="InterPro" id="IPR006061">
    <property type="entry name" value="SBP_1_CS"/>
</dbReference>
<dbReference type="Gene3D" id="3.40.190.10">
    <property type="entry name" value="Periplasmic binding protein-like II"/>
    <property type="match status" value="2"/>
</dbReference>
<organism evidence="5 6">
    <name type="scientific">Microlunatus elymi</name>
    <dbReference type="NCBI Taxonomy" id="2596828"/>
    <lineage>
        <taxon>Bacteria</taxon>
        <taxon>Bacillati</taxon>
        <taxon>Actinomycetota</taxon>
        <taxon>Actinomycetes</taxon>
        <taxon>Propionibacteriales</taxon>
        <taxon>Propionibacteriaceae</taxon>
        <taxon>Microlunatus</taxon>
    </lineage>
</organism>
<dbReference type="KEGG" id="mik:FOE78_05120"/>
<keyword evidence="6" id="KW-1185">Reference proteome</keyword>
<dbReference type="EMBL" id="CP041692">
    <property type="protein sequence ID" value="QDP95377.1"/>
    <property type="molecule type" value="Genomic_DNA"/>
</dbReference>
<evidence type="ECO:0000256" key="1">
    <source>
        <dbReference type="ARBA" id="ARBA00008520"/>
    </source>
</evidence>
<sequence>MWSGSRLSDNHTEPAEVPMSGPTQLSRRRFIGSGVATTAGLGLLSSCSKSSGSSGGKTTIRFSYLWTGEEAKALETVIAKFNASQSYIVVKGVSNPDQQAQLAAMTGSKGSFDVSDNFGTVTGAWASKGVIKSLDEYIKKDNFDIDDFVPSAITQCRYQGQIYQLPIAVNNSALLYNKDLFDKVGIAKPPTTMSEWAEAIGKLTKTSGGQITQLGLGGTSGAGIDYRLMGAVYGGQWYTDGKPSPTDQGNIDGADFYVNNVIKKYGVKQIDRFVSGFGDYQSPQNPFYQGKLAMVIDGEWQPAFIKQFAPKLNWGVVPVPYPDGQQDQANTNLVNPGTFFIPSNSQHPDQAWEFLKYLVSKDAMRTFTVALSNLPARKSLLGDQAYADIPNFDVFLKLLGDKNASSIPSEPSFSQYTSDLGTADDQITRLVKTPAAAYAQVATAAKSYG</sequence>